<dbReference type="GO" id="GO:0003743">
    <property type="term" value="F:translation initiation factor activity"/>
    <property type="evidence" value="ECO:0007669"/>
    <property type="project" value="UniProtKB-KW"/>
</dbReference>
<evidence type="ECO:0000256" key="4">
    <source>
        <dbReference type="ARBA" id="ARBA00022741"/>
    </source>
</evidence>
<keyword evidence="8" id="KW-0342">GTP-binding</keyword>
<comment type="caution">
    <text evidence="12">The sequence shown here is derived from an EMBL/GenBank/DDBJ whole genome shotgun (WGS) entry which is preliminary data.</text>
</comment>
<proteinExistence type="inferred from homology"/>
<sequence>MRRARGLRVSSTRDICIFCATRQLAVAHTLPPSSDSTQRRQLNSSSRSPQSAEGIIYQDANPPARPVSQAARMRQALAASAPYTQPVQPQGGYVSPAQRMKPSLGQQAPQAQRQPPLERRPMNRGGVFEAPGRHQNRDRFAPLGRRDGSKERSSEYRLPPNNRFKVNMDSRPQVNTPAFGSAHLRRRNEPQPERAQFGLDERRPPPVSRPAPRRSMLDQDEIAKLLGDTATTSSRPSKPFKPFAKDTDAQRKCWHCGSIDHMSTACPRKPTLREQPDQQQRKTMYRPPQSQRHEESVADAAEAWARKQKGGMQVEKPSQVQDNEDRRGRNVEQDRRRSRFEFNEPVEVKNRYEEPERRKGGYRGRRVQQNEEEEDDRPRVNKQERKRMRAEAKKAAQIAKNDPVPISLPEYISVANLAGALRLRVEDFVHKLEELGFEDVQNDHILNAEHAGLIAQEYNFEPVFQAEEDDGDLYPAPAVEPEVYAELPARPPVVTIMGHVDHGKTTILDYMRSTSVAATEFGGITQHIGAFSVPLANGKKITFLDTPGHSAFETMRARGANVTDIVVLVVAADDSVMPQTVEAIKHAQAANVPMIVAINKIDKPQADIDAVKLDLGRHGIEIEDFGGDVQAICVSGKTGQGIPELEEAITTLSEMLDHRADPQAAVEGWVLEGTTKKSGRVATVLVRSGTLRQGTALVAGTTWTRVRSLRNEAGVVVEEVGPGVAVEVDGWRDQPIAGDEVLQAAHEQQATSVSNLRTEKVEREQMARDMDAINESRRLEADRREAEEAAEKAVANGEEAVVEETKVAGPEVVSFIVKGDVSGSVEAVVDSISALGNGEVSARILRHGVGPPSEFDISHAADAQGHIINFNTSIPNHVAKLAEEKGVKILDSNIIYRVVENVRDLLSEKLKPKVIQKVTGEAEIAAVFEIGLGGRKTMKVAGSKVRNGLVDKGTKARVLRGEKIVHDGIISSLKNQKKDVEQMRKDTECGISFDQWEDFKIGDRVQCYEEKHEKRTL</sequence>
<evidence type="ECO:0000256" key="7">
    <source>
        <dbReference type="ARBA" id="ARBA00023128"/>
    </source>
</evidence>
<feature type="compositionally biased region" description="Low complexity" evidence="10">
    <location>
        <begin position="106"/>
        <end position="115"/>
    </location>
</feature>
<reference evidence="12" key="1">
    <citation type="submission" date="2020-01" db="EMBL/GenBank/DDBJ databases">
        <authorList>
            <consortium name="DOE Joint Genome Institute"/>
            <person name="Haridas S."/>
            <person name="Albert R."/>
            <person name="Binder M."/>
            <person name="Bloem J."/>
            <person name="Labutti K."/>
            <person name="Salamov A."/>
            <person name="Andreopoulos B."/>
            <person name="Baker S.E."/>
            <person name="Barry K."/>
            <person name="Bills G."/>
            <person name="Bluhm B.H."/>
            <person name="Cannon C."/>
            <person name="Castanera R."/>
            <person name="Culley D.E."/>
            <person name="Daum C."/>
            <person name="Ezra D."/>
            <person name="Gonzalez J.B."/>
            <person name="Henrissat B."/>
            <person name="Kuo A."/>
            <person name="Liang C."/>
            <person name="Lipzen A."/>
            <person name="Lutzoni F."/>
            <person name="Magnuson J."/>
            <person name="Mondo S."/>
            <person name="Nolan M."/>
            <person name="Ohm R."/>
            <person name="Pangilinan J."/>
            <person name="Park H.-J."/>
            <person name="Ramirez L."/>
            <person name="Alfaro M."/>
            <person name="Sun H."/>
            <person name="Tritt A."/>
            <person name="Yoshinaga Y."/>
            <person name="Zwiers L.-H."/>
            <person name="Turgeon B.G."/>
            <person name="Goodwin S.B."/>
            <person name="Spatafora J.W."/>
            <person name="Crous P.W."/>
            <person name="Grigoriev I.V."/>
        </authorList>
    </citation>
    <scope>NUCLEOTIDE SEQUENCE</scope>
    <source>
        <strain evidence="12">CBS 394.84</strain>
    </source>
</reference>
<dbReference type="GO" id="GO:0005525">
    <property type="term" value="F:GTP binding"/>
    <property type="evidence" value="ECO:0007669"/>
    <property type="project" value="UniProtKB-KW"/>
</dbReference>
<dbReference type="InterPro" id="IPR005225">
    <property type="entry name" value="Small_GTP-bd"/>
</dbReference>
<feature type="compositionally biased region" description="Basic and acidic residues" evidence="10">
    <location>
        <begin position="271"/>
        <end position="280"/>
    </location>
</feature>
<dbReference type="AlphaFoldDB" id="A0A9P4GEY2"/>
<name>A0A9P4GEY2_9PLEO</name>
<dbReference type="PANTHER" id="PTHR43381">
    <property type="entry name" value="TRANSLATION INITIATION FACTOR IF-2-RELATED"/>
    <property type="match status" value="1"/>
</dbReference>
<evidence type="ECO:0000256" key="5">
    <source>
        <dbReference type="ARBA" id="ARBA00022917"/>
    </source>
</evidence>
<feature type="compositionally biased region" description="Low complexity" evidence="10">
    <location>
        <begin position="68"/>
        <end position="81"/>
    </location>
</feature>
<feature type="region of interest" description="Disordered" evidence="10">
    <location>
        <begin position="30"/>
        <end position="389"/>
    </location>
</feature>
<dbReference type="Gene3D" id="2.40.30.10">
    <property type="entry name" value="Translation factors"/>
    <property type="match status" value="2"/>
</dbReference>
<dbReference type="CDD" id="cd01887">
    <property type="entry name" value="IF2_eIF5B"/>
    <property type="match status" value="1"/>
</dbReference>
<dbReference type="NCBIfam" id="TIGR00231">
    <property type="entry name" value="small_GTP"/>
    <property type="match status" value="1"/>
</dbReference>
<organism evidence="12 13">
    <name type="scientific">Cucurbitaria berberidis CBS 394.84</name>
    <dbReference type="NCBI Taxonomy" id="1168544"/>
    <lineage>
        <taxon>Eukaryota</taxon>
        <taxon>Fungi</taxon>
        <taxon>Dikarya</taxon>
        <taxon>Ascomycota</taxon>
        <taxon>Pezizomycotina</taxon>
        <taxon>Dothideomycetes</taxon>
        <taxon>Pleosporomycetidae</taxon>
        <taxon>Pleosporales</taxon>
        <taxon>Pleosporineae</taxon>
        <taxon>Cucurbitariaceae</taxon>
        <taxon>Cucurbitaria</taxon>
    </lineage>
</organism>
<dbReference type="SUPFAM" id="SSF50447">
    <property type="entry name" value="Translation proteins"/>
    <property type="match status" value="2"/>
</dbReference>
<dbReference type="InterPro" id="IPR015760">
    <property type="entry name" value="TIF_IF2"/>
</dbReference>
<evidence type="ECO:0000313" key="12">
    <source>
        <dbReference type="EMBL" id="KAF1843984.1"/>
    </source>
</evidence>
<dbReference type="GO" id="GO:0003924">
    <property type="term" value="F:GTPase activity"/>
    <property type="evidence" value="ECO:0007669"/>
    <property type="project" value="InterPro"/>
</dbReference>
<dbReference type="GO" id="GO:0005739">
    <property type="term" value="C:mitochondrion"/>
    <property type="evidence" value="ECO:0007669"/>
    <property type="project" value="UniProtKB-SubCell"/>
</dbReference>
<dbReference type="SUPFAM" id="SSF52156">
    <property type="entry name" value="Initiation factor IF2/eIF5b, domain 3"/>
    <property type="match status" value="1"/>
</dbReference>
<feature type="compositionally biased region" description="Basic and acidic residues" evidence="10">
    <location>
        <begin position="323"/>
        <end position="359"/>
    </location>
</feature>
<dbReference type="Pfam" id="PF00009">
    <property type="entry name" value="GTP_EFTU"/>
    <property type="match status" value="1"/>
</dbReference>
<evidence type="ECO:0000256" key="3">
    <source>
        <dbReference type="ARBA" id="ARBA00022540"/>
    </source>
</evidence>
<dbReference type="InterPro" id="IPR027417">
    <property type="entry name" value="P-loop_NTPase"/>
</dbReference>
<dbReference type="Pfam" id="PF04760">
    <property type="entry name" value="IF2_N"/>
    <property type="match status" value="1"/>
</dbReference>
<dbReference type="Pfam" id="PF22042">
    <property type="entry name" value="EF-G_D2"/>
    <property type="match status" value="1"/>
</dbReference>
<dbReference type="InterPro" id="IPR053905">
    <property type="entry name" value="EF-G-like_DII"/>
</dbReference>
<keyword evidence="7" id="KW-0496">Mitochondrion</keyword>
<feature type="domain" description="Tr-type G" evidence="11">
    <location>
        <begin position="489"/>
        <end position="663"/>
    </location>
</feature>
<dbReference type="FunFam" id="2.40.30.10:FF:000008">
    <property type="entry name" value="Translation initiation factor IF-2"/>
    <property type="match status" value="1"/>
</dbReference>
<dbReference type="SUPFAM" id="SSF52540">
    <property type="entry name" value="P-loop containing nucleoside triphosphate hydrolases"/>
    <property type="match status" value="1"/>
</dbReference>
<dbReference type="CDD" id="cd03692">
    <property type="entry name" value="mtIF2_IVc"/>
    <property type="match status" value="1"/>
</dbReference>
<gene>
    <name evidence="12" type="ORF">K460DRAFT_408300</name>
</gene>
<comment type="similarity">
    <text evidence="2">Belongs to the TRAFAC class translation factor GTPase superfamily. Classic translation factor GTPase family. IF-2 subfamily.</text>
</comment>
<evidence type="ECO:0000256" key="10">
    <source>
        <dbReference type="SAM" id="MobiDB-lite"/>
    </source>
</evidence>
<dbReference type="InterPro" id="IPR036925">
    <property type="entry name" value="TIF_IF2_dom3_sf"/>
</dbReference>
<protein>
    <recommendedName>
        <fullName evidence="9">Translation initiation factor IF-2, mitochondrial</fullName>
    </recommendedName>
</protein>
<dbReference type="PANTHER" id="PTHR43381:SF20">
    <property type="entry name" value="TRANSLATION INITIATION FACTOR IF-2, MITOCHONDRIAL"/>
    <property type="match status" value="1"/>
</dbReference>
<keyword evidence="5" id="KW-0648">Protein biosynthesis</keyword>
<dbReference type="Gene3D" id="3.40.50.10050">
    <property type="entry name" value="Translation initiation factor IF- 2, domain 3"/>
    <property type="match status" value="1"/>
</dbReference>
<dbReference type="InterPro" id="IPR006847">
    <property type="entry name" value="IF2_N"/>
</dbReference>
<dbReference type="InterPro" id="IPR009000">
    <property type="entry name" value="Transl_B-barrel_sf"/>
</dbReference>
<dbReference type="PROSITE" id="PS01176">
    <property type="entry name" value="IF2"/>
    <property type="match status" value="1"/>
</dbReference>
<evidence type="ECO:0000313" key="13">
    <source>
        <dbReference type="Proteomes" id="UP000800039"/>
    </source>
</evidence>
<comment type="subcellular location">
    <subcellularLocation>
        <location evidence="1">Mitochondrion</location>
    </subcellularLocation>
</comment>
<dbReference type="InterPro" id="IPR000795">
    <property type="entry name" value="T_Tr_GTP-bd_dom"/>
</dbReference>
<evidence type="ECO:0000259" key="11">
    <source>
        <dbReference type="PROSITE" id="PS51722"/>
    </source>
</evidence>
<accession>A0A9P4GEY2</accession>
<dbReference type="OrthoDB" id="361630at2759"/>
<feature type="compositionally biased region" description="Basic and acidic residues" evidence="10">
    <location>
        <begin position="376"/>
        <end position="389"/>
    </location>
</feature>
<evidence type="ECO:0000256" key="6">
    <source>
        <dbReference type="ARBA" id="ARBA00022946"/>
    </source>
</evidence>
<keyword evidence="4" id="KW-0547">Nucleotide-binding</keyword>
<dbReference type="InterPro" id="IPR000178">
    <property type="entry name" value="TF_IF2_bacterial-like"/>
</dbReference>
<feature type="compositionally biased region" description="Basic and acidic residues" evidence="10">
    <location>
        <begin position="131"/>
        <end position="155"/>
    </location>
</feature>
<dbReference type="FunFam" id="3.40.50.300:FF:000019">
    <property type="entry name" value="Translation initiation factor IF-2"/>
    <property type="match status" value="1"/>
</dbReference>
<dbReference type="HAMAP" id="MF_00100_B">
    <property type="entry name" value="IF_2_B"/>
    <property type="match status" value="1"/>
</dbReference>
<feature type="compositionally biased region" description="Polar residues" evidence="10">
    <location>
        <begin position="31"/>
        <end position="51"/>
    </location>
</feature>
<evidence type="ECO:0000256" key="2">
    <source>
        <dbReference type="ARBA" id="ARBA00007733"/>
    </source>
</evidence>
<dbReference type="RefSeq" id="XP_040786547.1">
    <property type="nucleotide sequence ID" value="XM_040937148.1"/>
</dbReference>
<evidence type="ECO:0000256" key="8">
    <source>
        <dbReference type="ARBA" id="ARBA00023134"/>
    </source>
</evidence>
<dbReference type="Proteomes" id="UP000800039">
    <property type="component" value="Unassembled WGS sequence"/>
</dbReference>
<dbReference type="Gene3D" id="3.40.50.300">
    <property type="entry name" value="P-loop containing nucleotide triphosphate hydrolases"/>
    <property type="match status" value="1"/>
</dbReference>
<evidence type="ECO:0000256" key="9">
    <source>
        <dbReference type="ARBA" id="ARBA00044200"/>
    </source>
</evidence>
<dbReference type="InterPro" id="IPR023115">
    <property type="entry name" value="TIF_IF2_dom3"/>
</dbReference>
<dbReference type="PROSITE" id="PS51722">
    <property type="entry name" value="G_TR_2"/>
    <property type="match status" value="1"/>
</dbReference>
<dbReference type="EMBL" id="ML976617">
    <property type="protein sequence ID" value="KAF1843984.1"/>
    <property type="molecule type" value="Genomic_DNA"/>
</dbReference>
<evidence type="ECO:0000256" key="1">
    <source>
        <dbReference type="ARBA" id="ARBA00004173"/>
    </source>
</evidence>
<dbReference type="NCBIfam" id="TIGR00487">
    <property type="entry name" value="IF-2"/>
    <property type="match status" value="1"/>
</dbReference>
<keyword evidence="6" id="KW-0809">Transit peptide</keyword>
<dbReference type="GeneID" id="63854398"/>
<dbReference type="FunFam" id="3.40.50.10050:FF:000001">
    <property type="entry name" value="Translation initiation factor IF-2"/>
    <property type="match status" value="1"/>
</dbReference>
<dbReference type="Pfam" id="PF11987">
    <property type="entry name" value="IF-2"/>
    <property type="match status" value="1"/>
</dbReference>
<keyword evidence="13" id="KW-1185">Reference proteome</keyword>
<keyword evidence="3 12" id="KW-0396">Initiation factor</keyword>